<dbReference type="AlphaFoldDB" id="A0A0S8JMG2"/>
<evidence type="ECO:0000256" key="2">
    <source>
        <dbReference type="SAM" id="Phobius"/>
    </source>
</evidence>
<evidence type="ECO:0000313" key="3">
    <source>
        <dbReference type="EMBL" id="KPL10932.1"/>
    </source>
</evidence>
<organism evidence="3 4">
    <name type="scientific">candidate division TA06 bacterium SM1_40</name>
    <dbReference type="NCBI Taxonomy" id="1703773"/>
    <lineage>
        <taxon>Bacteria</taxon>
        <taxon>Bacteria division TA06</taxon>
    </lineage>
</organism>
<keyword evidence="2" id="KW-0472">Membrane</keyword>
<feature type="transmembrane region" description="Helical" evidence="2">
    <location>
        <begin position="373"/>
        <end position="391"/>
    </location>
</feature>
<dbReference type="InterPro" id="IPR011990">
    <property type="entry name" value="TPR-like_helical_dom_sf"/>
</dbReference>
<keyword evidence="2" id="KW-0812">Transmembrane</keyword>
<dbReference type="InterPro" id="IPR002696">
    <property type="entry name" value="Membr_insert_effic_factor_YidD"/>
</dbReference>
<dbReference type="NCBIfam" id="TIGR00278">
    <property type="entry name" value="membrane protein insertion efficiency factor YidD"/>
    <property type="match status" value="1"/>
</dbReference>
<dbReference type="Gene3D" id="1.25.40.10">
    <property type="entry name" value="Tetratricopeptide repeat domain"/>
    <property type="match status" value="1"/>
</dbReference>
<keyword evidence="2" id="KW-1133">Transmembrane helix</keyword>
<feature type="region of interest" description="Disordered" evidence="1">
    <location>
        <begin position="141"/>
        <end position="180"/>
    </location>
</feature>
<proteinExistence type="predicted"/>
<evidence type="ECO:0000256" key="1">
    <source>
        <dbReference type="SAM" id="MobiDB-lite"/>
    </source>
</evidence>
<accession>A0A0S8JMG2</accession>
<dbReference type="Pfam" id="PF01809">
    <property type="entry name" value="YidD"/>
    <property type="match status" value="1"/>
</dbReference>
<name>A0A0S8JMG2_UNCT6</name>
<dbReference type="SUPFAM" id="SSF48452">
    <property type="entry name" value="TPR-like"/>
    <property type="match status" value="1"/>
</dbReference>
<gene>
    <name evidence="3" type="ORF">AMJ71_01280</name>
</gene>
<comment type="caution">
    <text evidence="3">The sequence shown here is derived from an EMBL/GenBank/DDBJ whole genome shotgun (WGS) entry which is preliminary data.</text>
</comment>
<sequence length="442" mass="49300">MMSRRMETTARIGLLLILVSLLMVQSSESRYPARQHPPPASDHPCAESGTSDGPGRGPYPFHGFVTLGAIRTYQLLISPSKGTSCPMHPHCSLYGLQVFQRHNPVQAFLMTADRLHRCGHDLHNYEAVVVDGFVRWSDPADPSSIEDQLSPHAYTGSASGTTAPPGRFPDSGTSPQTFLDDTGGEETRLLHFAKQLQSEGSYDLAITEYRRFLTYYPDSRDRDDAVRSILFCHYQAGQYLAAIHWGQNILEYAPRTDDTDDIRFLIGASYFRVGNYPRARDYLDGLTVSSRRELREKSLLLTGLSHAQEANWEDAEHSFARVPIDSEFSSSARQCERLCREGINISPKSPFIAGVLAIVPGLGYLYDGYGQTALSSFIVNGLFMWGTYEAFHKDHQGLGTILGVLSFGWYAGNIYGSVVSAERRNMRVVDELLLQFDVGFQF</sequence>
<reference evidence="3 4" key="1">
    <citation type="journal article" date="2015" name="Microbiome">
        <title>Genomic resolution of linkages in carbon, nitrogen, and sulfur cycling among widespread estuary sediment bacteria.</title>
        <authorList>
            <person name="Baker B.J."/>
            <person name="Lazar C.S."/>
            <person name="Teske A.P."/>
            <person name="Dick G.J."/>
        </authorList>
    </citation>
    <scope>NUCLEOTIDE SEQUENCE [LARGE SCALE GENOMIC DNA]</scope>
    <source>
        <strain evidence="3">SM1_40</strain>
    </source>
</reference>
<dbReference type="SMART" id="SM01234">
    <property type="entry name" value="Haemolytic"/>
    <property type="match status" value="1"/>
</dbReference>
<feature type="transmembrane region" description="Helical" evidence="2">
    <location>
        <begin position="349"/>
        <end position="366"/>
    </location>
</feature>
<dbReference type="Proteomes" id="UP000051035">
    <property type="component" value="Unassembled WGS sequence"/>
</dbReference>
<evidence type="ECO:0000313" key="4">
    <source>
        <dbReference type="Proteomes" id="UP000051035"/>
    </source>
</evidence>
<dbReference type="EMBL" id="LJVA01000008">
    <property type="protein sequence ID" value="KPL10932.1"/>
    <property type="molecule type" value="Genomic_DNA"/>
</dbReference>
<feature type="region of interest" description="Disordered" evidence="1">
    <location>
        <begin position="30"/>
        <end position="53"/>
    </location>
</feature>
<feature type="transmembrane region" description="Helical" evidence="2">
    <location>
        <begin position="397"/>
        <end position="418"/>
    </location>
</feature>
<protein>
    <submittedName>
        <fullName evidence="3">Uncharacterized protein</fullName>
    </submittedName>
</protein>